<gene>
    <name evidence="1" type="ORF">IE877_06510</name>
</gene>
<organism evidence="1 2">
    <name type="scientific">Methylomonas albis</name>
    <dbReference type="NCBI Taxonomy" id="1854563"/>
    <lineage>
        <taxon>Bacteria</taxon>
        <taxon>Pseudomonadati</taxon>
        <taxon>Pseudomonadota</taxon>
        <taxon>Gammaproteobacteria</taxon>
        <taxon>Methylococcales</taxon>
        <taxon>Methylococcaceae</taxon>
        <taxon>Methylomonas</taxon>
    </lineage>
</organism>
<proteinExistence type="predicted"/>
<protein>
    <submittedName>
        <fullName evidence="1">Uncharacterized protein</fullName>
    </submittedName>
</protein>
<name>A0ABR9CXD7_9GAMM</name>
<dbReference type="EMBL" id="JACXSS010000001">
    <property type="protein sequence ID" value="MBD9355532.1"/>
    <property type="molecule type" value="Genomic_DNA"/>
</dbReference>
<dbReference type="InterPro" id="IPR036174">
    <property type="entry name" value="Znf_Sec23_Sec24_sf"/>
</dbReference>
<keyword evidence="2" id="KW-1185">Reference proteome</keyword>
<accession>A0ABR9CXD7</accession>
<sequence>MKILQQLTRCKRCGDLLSAHEKSDTDNAGLCAFCSQMHSEALEIYQEMHAKNHVEKIRFRLV</sequence>
<dbReference type="SUPFAM" id="SSF82919">
    <property type="entry name" value="Zn-finger domain of Sec23/24"/>
    <property type="match status" value="1"/>
</dbReference>
<comment type="caution">
    <text evidence="1">The sequence shown here is derived from an EMBL/GenBank/DDBJ whole genome shotgun (WGS) entry which is preliminary data.</text>
</comment>
<dbReference type="RefSeq" id="WP_192373895.1">
    <property type="nucleotide sequence ID" value="NZ_CAJHIV010000001.1"/>
</dbReference>
<dbReference type="Proteomes" id="UP000652176">
    <property type="component" value="Unassembled WGS sequence"/>
</dbReference>
<evidence type="ECO:0000313" key="2">
    <source>
        <dbReference type="Proteomes" id="UP000652176"/>
    </source>
</evidence>
<reference evidence="1 2" key="1">
    <citation type="submission" date="2020-09" db="EMBL/GenBank/DDBJ databases">
        <title>Methylomonas albis sp. nov. and Methylomonas fluvii sp. nov.: Two cold-adapted methanotrophs from the River Elbe and an amended description of Methylovulum psychrotolerans strain Eb1.</title>
        <authorList>
            <person name="Bussmann I.K."/>
            <person name="Klings K.-W."/>
            <person name="Warnstedt J."/>
            <person name="Hoppert M."/>
            <person name="Saborowski A."/>
            <person name="Horn F."/>
            <person name="Liebner S."/>
        </authorList>
    </citation>
    <scope>NUCLEOTIDE SEQUENCE [LARGE SCALE GENOMIC DNA]</scope>
    <source>
        <strain evidence="1 2">EbA</strain>
    </source>
</reference>
<evidence type="ECO:0000313" key="1">
    <source>
        <dbReference type="EMBL" id="MBD9355532.1"/>
    </source>
</evidence>